<dbReference type="OrthoDB" id="5694214at2"/>
<reference evidence="8 9" key="1">
    <citation type="submission" date="2013-04" db="EMBL/GenBank/DDBJ databases">
        <title>Zunongwangia sp. 22II14-10F7 Genome Sequencing.</title>
        <authorList>
            <person name="Lai Q."/>
            <person name="Shao Z."/>
        </authorList>
    </citation>
    <scope>NUCLEOTIDE SEQUENCE [LARGE SCALE GENOMIC DNA]</scope>
    <source>
        <strain evidence="8 9">22II14-10F7</strain>
    </source>
</reference>
<comment type="caution">
    <text evidence="8">The sequence shown here is derived from an EMBL/GenBank/DDBJ whole genome shotgun (WGS) entry which is preliminary data.</text>
</comment>
<dbReference type="Gene3D" id="1.25.40.390">
    <property type="match status" value="1"/>
</dbReference>
<keyword evidence="9" id="KW-1185">Reference proteome</keyword>
<dbReference type="STRING" id="1185767.IIF7_14609"/>
<dbReference type="Pfam" id="PF07980">
    <property type="entry name" value="SusD_RagB"/>
    <property type="match status" value="1"/>
</dbReference>
<evidence type="ECO:0000259" key="7">
    <source>
        <dbReference type="Pfam" id="PF14322"/>
    </source>
</evidence>
<comment type="subcellular location">
    <subcellularLocation>
        <location evidence="1">Cell outer membrane</location>
    </subcellularLocation>
</comment>
<dbReference type="RefSeq" id="WP_084842443.1">
    <property type="nucleotide sequence ID" value="NZ_ARYN01000013.1"/>
</dbReference>
<dbReference type="Proteomes" id="UP000192746">
    <property type="component" value="Unassembled WGS sequence"/>
</dbReference>
<gene>
    <name evidence="8" type="ORF">IIF7_14609</name>
</gene>
<feature type="domain" description="RagB/SusD" evidence="6">
    <location>
        <begin position="340"/>
        <end position="640"/>
    </location>
</feature>
<protein>
    <submittedName>
        <fullName evidence="8">RagB/SusD family protein</fullName>
    </submittedName>
</protein>
<dbReference type="GO" id="GO:0009279">
    <property type="term" value="C:cell outer membrane"/>
    <property type="evidence" value="ECO:0007669"/>
    <property type="project" value="UniProtKB-SubCell"/>
</dbReference>
<dbReference type="InterPro" id="IPR033985">
    <property type="entry name" value="SusD-like_N"/>
</dbReference>
<keyword evidence="5" id="KW-0998">Cell outer membrane</keyword>
<dbReference type="EMBL" id="ARYN01000013">
    <property type="protein sequence ID" value="ORL44752.1"/>
    <property type="molecule type" value="Genomic_DNA"/>
</dbReference>
<dbReference type="InterPro" id="IPR012944">
    <property type="entry name" value="SusD_RagB_dom"/>
</dbReference>
<keyword evidence="4" id="KW-0472">Membrane</keyword>
<evidence type="ECO:0000256" key="4">
    <source>
        <dbReference type="ARBA" id="ARBA00023136"/>
    </source>
</evidence>
<evidence type="ECO:0000256" key="5">
    <source>
        <dbReference type="ARBA" id="ARBA00023237"/>
    </source>
</evidence>
<feature type="domain" description="SusD-like N-terminal" evidence="7">
    <location>
        <begin position="29"/>
        <end position="229"/>
    </location>
</feature>
<dbReference type="SUPFAM" id="SSF48452">
    <property type="entry name" value="TPR-like"/>
    <property type="match status" value="1"/>
</dbReference>
<name>A0A1Y1T1T4_9FLAO</name>
<dbReference type="PROSITE" id="PS51257">
    <property type="entry name" value="PROKAR_LIPOPROTEIN"/>
    <property type="match status" value="1"/>
</dbReference>
<accession>A0A1Y1T1T4</accession>
<organism evidence="8 9">
    <name type="scientific">Zunongwangia atlantica 22II14-10F7</name>
    <dbReference type="NCBI Taxonomy" id="1185767"/>
    <lineage>
        <taxon>Bacteria</taxon>
        <taxon>Pseudomonadati</taxon>
        <taxon>Bacteroidota</taxon>
        <taxon>Flavobacteriia</taxon>
        <taxon>Flavobacteriales</taxon>
        <taxon>Flavobacteriaceae</taxon>
        <taxon>Zunongwangia</taxon>
    </lineage>
</organism>
<keyword evidence="3" id="KW-0732">Signal</keyword>
<evidence type="ECO:0000259" key="6">
    <source>
        <dbReference type="Pfam" id="PF07980"/>
    </source>
</evidence>
<evidence type="ECO:0000256" key="1">
    <source>
        <dbReference type="ARBA" id="ARBA00004442"/>
    </source>
</evidence>
<proteinExistence type="inferred from homology"/>
<dbReference type="Pfam" id="PF14322">
    <property type="entry name" value="SusD-like_3"/>
    <property type="match status" value="1"/>
</dbReference>
<dbReference type="InterPro" id="IPR011990">
    <property type="entry name" value="TPR-like_helical_dom_sf"/>
</dbReference>
<evidence type="ECO:0000256" key="3">
    <source>
        <dbReference type="ARBA" id="ARBA00022729"/>
    </source>
</evidence>
<sequence length="640" mass="72774">MNSKIIYIRYSFYTLVLTGLLGILSSCEDYLDRSPNSDISETEPFENFRNFQGFTEELYNAVPVYTAYAYHNSFNLGEEVFWDQSASNEFAQAVDRGNFWAWNNYSSPFKTGTNPSSTNRFDKGNVWGFSWYGIRKANIGIANLDLLTDATPEERDLIAGQLYFFRAWFHYSLIKYWGGLPYIDEVLPANEPIRIPRLTYQETADKIAEDFRRAADLLPVDWDETAIGRTTLGNNMQRANKIMALAYLGKNLLYAGSPLMNESSGGTDSYNQDYCRQAAEALGEALALSETTGRYELADFSQYTELFYTQNSNGRIPGLNETIFWENTVEAAGRFRWNQINNYIPKDLSQGGYYISPTANYVFNNYGMANGLPITESENINGDRDITQADSESGYDPNYPWKDRDPRLYKDLILDGERVSATESLPDDIEFASLYTGGRFRTVNGGRSNLTGLMLTKFKPKMAERNTESTTMSNNTVVLSLMRLADVYLMYAEATAVGYGIESSANSYSLSAVEAINVVRDRANVGPVANKYTTSLAGFMGELRRERAVELSYEGHRFCDLRRWKLLDQAPYTLKSAIEFERDPNGLTGDGLAENYKDARVLNLRMVPIFERQLTSRNYWFPLLLDDVNLYPEFHQNPGW</sequence>
<comment type="similarity">
    <text evidence="2">Belongs to the SusD family.</text>
</comment>
<evidence type="ECO:0000313" key="9">
    <source>
        <dbReference type="Proteomes" id="UP000192746"/>
    </source>
</evidence>
<evidence type="ECO:0000256" key="2">
    <source>
        <dbReference type="ARBA" id="ARBA00006275"/>
    </source>
</evidence>
<dbReference type="AlphaFoldDB" id="A0A1Y1T1T4"/>
<evidence type="ECO:0000313" key="8">
    <source>
        <dbReference type="EMBL" id="ORL44752.1"/>
    </source>
</evidence>